<organism evidence="3 4">
    <name type="scientific">Litorihabitans aurantiacus</name>
    <dbReference type="NCBI Taxonomy" id="1930061"/>
    <lineage>
        <taxon>Bacteria</taxon>
        <taxon>Bacillati</taxon>
        <taxon>Actinomycetota</taxon>
        <taxon>Actinomycetes</taxon>
        <taxon>Micrococcales</taxon>
        <taxon>Beutenbergiaceae</taxon>
        <taxon>Litorihabitans</taxon>
    </lineage>
</organism>
<feature type="region of interest" description="Disordered" evidence="1">
    <location>
        <begin position="1"/>
        <end position="22"/>
    </location>
</feature>
<evidence type="ECO:0000313" key="4">
    <source>
        <dbReference type="Proteomes" id="UP001157161"/>
    </source>
</evidence>
<evidence type="ECO:0000256" key="1">
    <source>
        <dbReference type="SAM" id="MobiDB-lite"/>
    </source>
</evidence>
<dbReference type="Proteomes" id="UP001157161">
    <property type="component" value="Unassembled WGS sequence"/>
</dbReference>
<feature type="transmembrane region" description="Helical" evidence="2">
    <location>
        <begin position="96"/>
        <end position="116"/>
    </location>
</feature>
<feature type="transmembrane region" description="Helical" evidence="2">
    <location>
        <begin position="68"/>
        <end position="89"/>
    </location>
</feature>
<reference evidence="3" key="1">
    <citation type="journal article" date="2014" name="Int. J. Syst. Evol. Microbiol.">
        <title>Complete genome sequence of Corynebacterium casei LMG S-19264T (=DSM 44701T), isolated from a smear-ripened cheese.</title>
        <authorList>
            <consortium name="US DOE Joint Genome Institute (JGI-PGF)"/>
            <person name="Walter F."/>
            <person name="Albersmeier A."/>
            <person name="Kalinowski J."/>
            <person name="Ruckert C."/>
        </authorList>
    </citation>
    <scope>NUCLEOTIDE SEQUENCE</scope>
    <source>
        <strain evidence="3">NBRC 112290</strain>
    </source>
</reference>
<evidence type="ECO:0008006" key="5">
    <source>
        <dbReference type="Google" id="ProtNLM"/>
    </source>
</evidence>
<keyword evidence="4" id="KW-1185">Reference proteome</keyword>
<feature type="compositionally biased region" description="Low complexity" evidence="1">
    <location>
        <begin position="1"/>
        <end position="20"/>
    </location>
</feature>
<keyword evidence="2" id="KW-1133">Transmembrane helix</keyword>
<feature type="transmembrane region" description="Helical" evidence="2">
    <location>
        <begin position="145"/>
        <end position="171"/>
    </location>
</feature>
<reference evidence="3" key="2">
    <citation type="submission" date="2023-02" db="EMBL/GenBank/DDBJ databases">
        <authorList>
            <person name="Sun Q."/>
            <person name="Mori K."/>
        </authorList>
    </citation>
    <scope>NUCLEOTIDE SEQUENCE</scope>
    <source>
        <strain evidence="3">NBRC 112290</strain>
    </source>
</reference>
<feature type="transmembrane region" description="Helical" evidence="2">
    <location>
        <begin position="29"/>
        <end position="48"/>
    </location>
</feature>
<keyword evidence="2" id="KW-0472">Membrane</keyword>
<accession>A0AA37XDG9</accession>
<feature type="compositionally biased region" description="Basic and acidic residues" evidence="1">
    <location>
        <begin position="226"/>
        <end position="235"/>
    </location>
</feature>
<sequence>MTTSPTGTTDPAAPAAPAARGSRRRTRSLAAVALLAAVTFGLAALPWFHAEVRPVAGTEVVSVPGTSASPVLGALLLVVGAACLAHLLARGVLARVVAAAATLAALAAVAACVAALRDPATPLLRAAAEVSGVPELSGDPVTTPWGWGATGTAVLLAVAAGVLTSAAPAAAGSSRYERPTRAGATTAESAASAASSTPRGQAPGTRSSGATDTPAARAAQVDDWDALTRGEDPTR</sequence>
<name>A0AA37XDG9_9MICO</name>
<feature type="compositionally biased region" description="Low complexity" evidence="1">
    <location>
        <begin position="181"/>
        <end position="197"/>
    </location>
</feature>
<feature type="region of interest" description="Disordered" evidence="1">
    <location>
        <begin position="173"/>
        <end position="235"/>
    </location>
</feature>
<protein>
    <recommendedName>
        <fullName evidence="5">Tryptophan-associated transmembrane protein (Trp_oprn_chp)</fullName>
    </recommendedName>
</protein>
<dbReference type="InterPro" id="IPR019051">
    <property type="entry name" value="Trp_biosyn_TM_oprn/chp"/>
</dbReference>
<dbReference type="EMBL" id="BSUM01000001">
    <property type="protein sequence ID" value="GMA31123.1"/>
    <property type="molecule type" value="Genomic_DNA"/>
</dbReference>
<gene>
    <name evidence="3" type="ORF">GCM10025875_11150</name>
</gene>
<comment type="caution">
    <text evidence="3">The sequence shown here is derived from an EMBL/GenBank/DDBJ whole genome shotgun (WGS) entry which is preliminary data.</text>
</comment>
<dbReference type="Pfam" id="PF09534">
    <property type="entry name" value="Trp_oprn_chp"/>
    <property type="match status" value="1"/>
</dbReference>
<proteinExistence type="predicted"/>
<evidence type="ECO:0000313" key="3">
    <source>
        <dbReference type="EMBL" id="GMA31123.1"/>
    </source>
</evidence>
<keyword evidence="2" id="KW-0812">Transmembrane</keyword>
<evidence type="ECO:0000256" key="2">
    <source>
        <dbReference type="SAM" id="Phobius"/>
    </source>
</evidence>
<dbReference type="AlphaFoldDB" id="A0AA37XDG9"/>
<dbReference type="RefSeq" id="WP_284249981.1">
    <property type="nucleotide sequence ID" value="NZ_BSUM01000001.1"/>
</dbReference>